<comment type="caution">
    <text evidence="2">The sequence shown here is derived from an EMBL/GenBank/DDBJ whole genome shotgun (WGS) entry which is preliminary data.</text>
</comment>
<evidence type="ECO:0000313" key="2">
    <source>
        <dbReference type="EMBL" id="KAJ7302206.1"/>
    </source>
</evidence>
<proteinExistence type="predicted"/>
<dbReference type="EMBL" id="JARIHO010000119">
    <property type="protein sequence ID" value="KAJ7302206.1"/>
    <property type="molecule type" value="Genomic_DNA"/>
</dbReference>
<dbReference type="AlphaFoldDB" id="A0AAD6YZH0"/>
<sequence>MPEEIFTKCFAVLWRPRRSSLMHLVIGPYLLFLILSQALCVGMDQTPPNTPQRARIASQRFERDNRVLDSPQCYCRHGAQAFLANFNFQHGNAAPQLTPNSVTLAQEHLAQLQHPLESCTCTCTWWQTSTARASTSTTGSGTPGSSSK</sequence>
<feature type="chain" id="PRO_5042057289" evidence="1">
    <location>
        <begin position="41"/>
        <end position="148"/>
    </location>
</feature>
<organism evidence="2 3">
    <name type="scientific">Mycena albidolilacea</name>
    <dbReference type="NCBI Taxonomy" id="1033008"/>
    <lineage>
        <taxon>Eukaryota</taxon>
        <taxon>Fungi</taxon>
        <taxon>Dikarya</taxon>
        <taxon>Basidiomycota</taxon>
        <taxon>Agaricomycotina</taxon>
        <taxon>Agaricomycetes</taxon>
        <taxon>Agaricomycetidae</taxon>
        <taxon>Agaricales</taxon>
        <taxon>Marasmiineae</taxon>
        <taxon>Mycenaceae</taxon>
        <taxon>Mycena</taxon>
    </lineage>
</organism>
<gene>
    <name evidence="2" type="ORF">DFH08DRAFT_826829</name>
</gene>
<dbReference type="Proteomes" id="UP001218218">
    <property type="component" value="Unassembled WGS sequence"/>
</dbReference>
<accession>A0AAD6YZH0</accession>
<protein>
    <submittedName>
        <fullName evidence="2">Uncharacterized protein</fullName>
    </submittedName>
</protein>
<evidence type="ECO:0000256" key="1">
    <source>
        <dbReference type="SAM" id="SignalP"/>
    </source>
</evidence>
<name>A0AAD6YZH0_9AGAR</name>
<keyword evidence="1" id="KW-0732">Signal</keyword>
<feature type="signal peptide" evidence="1">
    <location>
        <begin position="1"/>
        <end position="40"/>
    </location>
</feature>
<reference evidence="2" key="1">
    <citation type="submission" date="2023-03" db="EMBL/GenBank/DDBJ databases">
        <title>Massive genome expansion in bonnet fungi (Mycena s.s.) driven by repeated elements and novel gene families across ecological guilds.</title>
        <authorList>
            <consortium name="Lawrence Berkeley National Laboratory"/>
            <person name="Harder C.B."/>
            <person name="Miyauchi S."/>
            <person name="Viragh M."/>
            <person name="Kuo A."/>
            <person name="Thoen E."/>
            <person name="Andreopoulos B."/>
            <person name="Lu D."/>
            <person name="Skrede I."/>
            <person name="Drula E."/>
            <person name="Henrissat B."/>
            <person name="Morin E."/>
            <person name="Kohler A."/>
            <person name="Barry K."/>
            <person name="LaButti K."/>
            <person name="Morin E."/>
            <person name="Salamov A."/>
            <person name="Lipzen A."/>
            <person name="Mereny Z."/>
            <person name="Hegedus B."/>
            <person name="Baldrian P."/>
            <person name="Stursova M."/>
            <person name="Weitz H."/>
            <person name="Taylor A."/>
            <person name="Grigoriev I.V."/>
            <person name="Nagy L.G."/>
            <person name="Martin F."/>
            <person name="Kauserud H."/>
        </authorList>
    </citation>
    <scope>NUCLEOTIDE SEQUENCE</scope>
    <source>
        <strain evidence="2">CBHHK002</strain>
    </source>
</reference>
<evidence type="ECO:0000313" key="3">
    <source>
        <dbReference type="Proteomes" id="UP001218218"/>
    </source>
</evidence>
<keyword evidence="3" id="KW-1185">Reference proteome</keyword>